<dbReference type="PROSITE" id="PS51257">
    <property type="entry name" value="PROKAR_LIPOPROTEIN"/>
    <property type="match status" value="1"/>
</dbReference>
<dbReference type="InterPro" id="IPR054816">
    <property type="entry name" value="Lipoprotein_mollicutes-type_CS"/>
</dbReference>
<evidence type="ECO:0000313" key="3">
    <source>
        <dbReference type="Proteomes" id="UP000019265"/>
    </source>
</evidence>
<evidence type="ECO:0000256" key="1">
    <source>
        <dbReference type="SAM" id="SignalP"/>
    </source>
</evidence>
<proteinExistence type="predicted"/>
<evidence type="ECO:0008006" key="4">
    <source>
        <dbReference type="Google" id="ProtNLM"/>
    </source>
</evidence>
<name>W6A9V9_9MOLU</name>
<keyword evidence="1" id="KW-0732">Signal</keyword>
<dbReference type="NCBIfam" id="NF038029">
    <property type="entry name" value="LP_plasma"/>
    <property type="match status" value="1"/>
</dbReference>
<evidence type="ECO:0000313" key="2">
    <source>
        <dbReference type="EMBL" id="AHI53761.1"/>
    </source>
</evidence>
<gene>
    <name evidence="2" type="ORF">SSABA_v1c03520</name>
</gene>
<dbReference type="RefSeq" id="WP_025250897.1">
    <property type="nucleotide sequence ID" value="NZ_CP006934.1"/>
</dbReference>
<dbReference type="Proteomes" id="UP000019265">
    <property type="component" value="Chromosome"/>
</dbReference>
<dbReference type="HOGENOM" id="CLU_905870_0_0_14"/>
<dbReference type="OrthoDB" id="390571at2"/>
<accession>W6A9V9</accession>
<protein>
    <recommendedName>
        <fullName evidence="4">Lipoprotein</fullName>
    </recommendedName>
</protein>
<feature type="chain" id="PRO_5004877247" description="Lipoprotein" evidence="1">
    <location>
        <begin position="24"/>
        <end position="278"/>
    </location>
</feature>
<keyword evidence="3" id="KW-1185">Reference proteome</keyword>
<organism evidence="2 3">
    <name type="scientific">Spiroplasma sabaudiense Ar-1343</name>
    <dbReference type="NCBI Taxonomy" id="1276257"/>
    <lineage>
        <taxon>Bacteria</taxon>
        <taxon>Bacillati</taxon>
        <taxon>Mycoplasmatota</taxon>
        <taxon>Mollicutes</taxon>
        <taxon>Entomoplasmatales</taxon>
        <taxon>Spiroplasmataceae</taxon>
        <taxon>Spiroplasma</taxon>
    </lineage>
</organism>
<dbReference type="PATRIC" id="fig|1276257.3.peg.361"/>
<dbReference type="AlphaFoldDB" id="W6A9V9"/>
<reference evidence="2 3" key="1">
    <citation type="journal article" date="2014" name="Genome Biol. Evol.">
        <title>Molecular evolution of the substrate utilization strategies and putative virulence factors in mosquito-associated Spiroplasma species.</title>
        <authorList>
            <person name="Chang T.H."/>
            <person name="Lo W.S."/>
            <person name="Ku C."/>
            <person name="Chen L.L."/>
            <person name="Kuo C.H."/>
        </authorList>
    </citation>
    <scope>NUCLEOTIDE SEQUENCE [LARGE SCALE GENOMIC DNA]</scope>
    <source>
        <strain evidence="2">Ar-1343</strain>
    </source>
</reference>
<dbReference type="EMBL" id="CP006934">
    <property type="protein sequence ID" value="AHI53761.1"/>
    <property type="molecule type" value="Genomic_DNA"/>
</dbReference>
<sequence length="278" mass="32670">MKKILSILAALTLSTTSTLIVVACETEENKYAKLKDLTDENIIEFFDEVGKEFSYQGDFIFLNDGEVLESNYNDFLEPLNNLLLRTINNKMGEKFKMKETNYIARMFLDVKEAVKIEPMKKYKFNGKIKFINLETNKVIEIKNLTFNFEQTNNIGTSDINEKILNDFLDYNFNYASNNKESLTWARFDASPMVKPIMEGNLEESIEYIKYYMNGKLKDNKIYKEYLFESTVKNIERYDTRYNKDREFAIVEASFKFTDPKVNKVISSKFAMCTFELFL</sequence>
<feature type="signal peptide" evidence="1">
    <location>
        <begin position="1"/>
        <end position="23"/>
    </location>
</feature>
<dbReference type="KEGG" id="ssab:SSABA_v1c03520"/>